<evidence type="ECO:0008006" key="3">
    <source>
        <dbReference type="Google" id="ProtNLM"/>
    </source>
</evidence>
<keyword evidence="2" id="KW-1185">Reference proteome</keyword>
<dbReference type="Proteomes" id="UP000577408">
    <property type="component" value="Unassembled WGS sequence"/>
</dbReference>
<protein>
    <recommendedName>
        <fullName evidence="3">DUF559 domain-containing protein</fullName>
    </recommendedName>
</protein>
<name>A0A7V9A2F3_9CORY</name>
<dbReference type="AlphaFoldDB" id="A0A7V9A2F3"/>
<dbReference type="EMBL" id="JABFED010000007">
    <property type="protein sequence ID" value="MBA1838149.1"/>
    <property type="molecule type" value="Genomic_DNA"/>
</dbReference>
<accession>A0A7V9A2F3</accession>
<evidence type="ECO:0000313" key="1">
    <source>
        <dbReference type="EMBL" id="MBA1838149.1"/>
    </source>
</evidence>
<evidence type="ECO:0000313" key="2">
    <source>
        <dbReference type="Proteomes" id="UP000577408"/>
    </source>
</evidence>
<sequence>MDHAQLVAPLVARGDVDEQECVQLSATKFVPLAHWQGLKRYQQEFLRCYAHGVSAHKAVLMGRSAARVYGMWVVGKDAETVELAQRNGHPPSKSQWPEGVIYRNITVPDIDVREFDAFDPAGGDGQLRLTTMSRTAVDIARFHGVRDAVVAIDGLYRDKTPLQIDAVQAALSSTITRLTGKKGVGQARRALELSSAKSESAMESLFRIILAEHGIEVLEQMWVGRHFRVDLLWGNLIIEIDGYIKFEDMPHAEVMKMTRRENWLKEQGYEVLHLFPVEILFQEAECIRRVVEAKARADRRGPVTVPATRYRP</sequence>
<organism evidence="1 2">
    <name type="scientific">Corynebacterium wankanglinii</name>
    <dbReference type="NCBI Taxonomy" id="2735136"/>
    <lineage>
        <taxon>Bacteria</taxon>
        <taxon>Bacillati</taxon>
        <taxon>Actinomycetota</taxon>
        <taxon>Actinomycetes</taxon>
        <taxon>Mycobacteriales</taxon>
        <taxon>Corynebacteriaceae</taxon>
        <taxon>Corynebacterium</taxon>
    </lineage>
</organism>
<reference evidence="1 2" key="1">
    <citation type="submission" date="2020-05" db="EMBL/GenBank/DDBJ databases">
        <title>Descriptions of Corynebacterium xxxx sp. nov., Corynebacterium yyyy sp. nov. and Corynebacterium zzzz sp. nov.</title>
        <authorList>
            <person name="Zhang G."/>
        </authorList>
    </citation>
    <scope>NUCLEOTIDE SEQUENCE [LARGE SCALE GENOMIC DNA]</scope>
    <source>
        <strain evidence="2">zg-913</strain>
    </source>
</reference>
<gene>
    <name evidence="1" type="ORF">HMA55_09675</name>
</gene>
<dbReference type="RefSeq" id="WP_181192839.1">
    <property type="nucleotide sequence ID" value="NZ_JABFED010000007.1"/>
</dbReference>
<dbReference type="Gene3D" id="3.40.960.10">
    <property type="entry name" value="VSR Endonuclease"/>
    <property type="match status" value="1"/>
</dbReference>
<comment type="caution">
    <text evidence="1">The sequence shown here is derived from an EMBL/GenBank/DDBJ whole genome shotgun (WGS) entry which is preliminary data.</text>
</comment>
<proteinExistence type="predicted"/>